<comment type="similarity">
    <text evidence="7">Belongs to the glycosyl hydrolase 24 family.</text>
</comment>
<evidence type="ECO:0000256" key="5">
    <source>
        <dbReference type="ARBA" id="ARBA00023200"/>
    </source>
</evidence>
<evidence type="ECO:0000256" key="7">
    <source>
        <dbReference type="RuleBase" id="RU003788"/>
    </source>
</evidence>
<dbReference type="AlphaFoldDB" id="A0A1Y4IJG0"/>
<dbReference type="SUPFAM" id="SSF53955">
    <property type="entry name" value="Lysozyme-like"/>
    <property type="match status" value="1"/>
</dbReference>
<dbReference type="InterPro" id="IPR002196">
    <property type="entry name" value="Glyco_hydro_24"/>
</dbReference>
<keyword evidence="3 7" id="KW-0081">Bacteriolytic enzyme</keyword>
<evidence type="ECO:0000313" key="8">
    <source>
        <dbReference type="EMBL" id="OUP20457.1"/>
    </source>
</evidence>
<evidence type="ECO:0000256" key="3">
    <source>
        <dbReference type="ARBA" id="ARBA00022638"/>
    </source>
</evidence>
<sequence>MSTQENNQYSPTSGNQHISIRGIKLIKDFESLRLKAYRCPAGVWTIGYGHTAGVRPHDTIDELEAERLLVNDLIPIEELVIRECDSINQNQLDALVSFVFNVGISAFLRSTLLRCVKANPANPNIRNEFARWNKAKGVLLAGLIRRRRAEANLYFA</sequence>
<dbReference type="InterPro" id="IPR034690">
    <property type="entry name" value="Endolysin_T4_type"/>
</dbReference>
<keyword evidence="6 7" id="KW-0326">Glycosidase</keyword>
<dbReference type="InterPro" id="IPR051018">
    <property type="entry name" value="Bacteriophage_GH24"/>
</dbReference>
<comment type="caution">
    <text evidence="8">The sequence shown here is derived from an EMBL/GenBank/DDBJ whole genome shotgun (WGS) entry which is preliminary data.</text>
</comment>
<name>A0A1Y4IJG0_PARDI</name>
<dbReference type="EC" id="3.2.1.17" evidence="7"/>
<dbReference type="HAMAP" id="MF_04110">
    <property type="entry name" value="ENDOLYSIN_T4"/>
    <property type="match status" value="1"/>
</dbReference>
<dbReference type="Pfam" id="PF00959">
    <property type="entry name" value="Phage_lysozyme"/>
    <property type="match status" value="1"/>
</dbReference>
<keyword evidence="2 7" id="KW-0929">Antimicrobial</keyword>
<dbReference type="PANTHER" id="PTHR38107">
    <property type="match status" value="1"/>
</dbReference>
<dbReference type="CDD" id="cd00737">
    <property type="entry name" value="lyz_endolysin_autolysin"/>
    <property type="match status" value="1"/>
</dbReference>
<dbReference type="InterPro" id="IPR023347">
    <property type="entry name" value="Lysozyme_dom_sf"/>
</dbReference>
<evidence type="ECO:0000256" key="2">
    <source>
        <dbReference type="ARBA" id="ARBA00022529"/>
    </source>
</evidence>
<dbReference type="GO" id="GO:0009253">
    <property type="term" value="P:peptidoglycan catabolic process"/>
    <property type="evidence" value="ECO:0007669"/>
    <property type="project" value="InterPro"/>
</dbReference>
<dbReference type="GO" id="GO:0003796">
    <property type="term" value="F:lysozyme activity"/>
    <property type="evidence" value="ECO:0007669"/>
    <property type="project" value="UniProtKB-EC"/>
</dbReference>
<proteinExistence type="inferred from homology"/>
<comment type="catalytic activity">
    <reaction evidence="1 7">
        <text>Hydrolysis of (1-&gt;4)-beta-linkages between N-acetylmuramic acid and N-acetyl-D-glucosamine residues in a peptidoglycan and between N-acetyl-D-glucosamine residues in chitodextrins.</text>
        <dbReference type="EC" id="3.2.1.17"/>
    </reaction>
</comment>
<dbReference type="PANTHER" id="PTHR38107:SF3">
    <property type="entry name" value="LYSOZYME RRRD-RELATED"/>
    <property type="match status" value="1"/>
</dbReference>
<evidence type="ECO:0000313" key="9">
    <source>
        <dbReference type="Proteomes" id="UP000195950"/>
    </source>
</evidence>
<dbReference type="GO" id="GO:0042742">
    <property type="term" value="P:defense response to bacterium"/>
    <property type="evidence" value="ECO:0007669"/>
    <property type="project" value="UniProtKB-KW"/>
</dbReference>
<keyword evidence="4 7" id="KW-0378">Hydrolase</keyword>
<dbReference type="EMBL" id="NFJX01000004">
    <property type="protein sequence ID" value="OUP20457.1"/>
    <property type="molecule type" value="Genomic_DNA"/>
</dbReference>
<dbReference type="GO" id="GO:0031640">
    <property type="term" value="P:killing of cells of another organism"/>
    <property type="evidence" value="ECO:0007669"/>
    <property type="project" value="UniProtKB-KW"/>
</dbReference>
<gene>
    <name evidence="8" type="ORF">B5F32_05895</name>
</gene>
<organism evidence="8 9">
    <name type="scientific">Parabacteroides distasonis</name>
    <dbReference type="NCBI Taxonomy" id="823"/>
    <lineage>
        <taxon>Bacteria</taxon>
        <taxon>Pseudomonadati</taxon>
        <taxon>Bacteroidota</taxon>
        <taxon>Bacteroidia</taxon>
        <taxon>Bacteroidales</taxon>
        <taxon>Tannerellaceae</taxon>
        <taxon>Parabacteroides</taxon>
    </lineage>
</organism>
<evidence type="ECO:0000256" key="4">
    <source>
        <dbReference type="ARBA" id="ARBA00022801"/>
    </source>
</evidence>
<dbReference type="InterPro" id="IPR033907">
    <property type="entry name" value="Endolysin_autolysin"/>
</dbReference>
<accession>A0A1Y4IJG0</accession>
<evidence type="ECO:0000256" key="6">
    <source>
        <dbReference type="ARBA" id="ARBA00023295"/>
    </source>
</evidence>
<protein>
    <recommendedName>
        <fullName evidence="7">Lysozyme</fullName>
        <ecNumber evidence="7">3.2.1.17</ecNumber>
    </recommendedName>
</protein>
<evidence type="ECO:0000256" key="1">
    <source>
        <dbReference type="ARBA" id="ARBA00000632"/>
    </source>
</evidence>
<dbReference type="GO" id="GO:0016998">
    <property type="term" value="P:cell wall macromolecule catabolic process"/>
    <property type="evidence" value="ECO:0007669"/>
    <property type="project" value="InterPro"/>
</dbReference>
<dbReference type="InterPro" id="IPR023346">
    <property type="entry name" value="Lysozyme-like_dom_sf"/>
</dbReference>
<dbReference type="Proteomes" id="UP000195950">
    <property type="component" value="Unassembled WGS sequence"/>
</dbReference>
<dbReference type="Gene3D" id="1.10.530.40">
    <property type="match status" value="1"/>
</dbReference>
<reference evidence="9" key="1">
    <citation type="submission" date="2017-04" db="EMBL/GenBank/DDBJ databases">
        <title>Function of individual gut microbiota members based on whole genome sequencing of pure cultures obtained from chicken caecum.</title>
        <authorList>
            <person name="Medvecky M."/>
            <person name="Cejkova D."/>
            <person name="Polansky O."/>
            <person name="Karasova D."/>
            <person name="Kubasova T."/>
            <person name="Cizek A."/>
            <person name="Rychlik I."/>
        </authorList>
    </citation>
    <scope>NUCLEOTIDE SEQUENCE [LARGE SCALE GENOMIC DNA]</scope>
    <source>
        <strain evidence="9">An199</strain>
    </source>
</reference>
<keyword evidence="5" id="KW-1035">Host cytoplasm</keyword>
<dbReference type="RefSeq" id="WP_087343179.1">
    <property type="nucleotide sequence ID" value="NZ_NFJX01000004.1"/>
</dbReference>